<dbReference type="PANTHER" id="PTHR21432:SF13">
    <property type="entry name" value="ACETYL-COA HYDROLASE"/>
    <property type="match status" value="1"/>
</dbReference>
<dbReference type="Gene3D" id="3.40.1080.10">
    <property type="entry name" value="Glutaconate Coenzyme A-transferase"/>
    <property type="match status" value="1"/>
</dbReference>
<dbReference type="AlphaFoldDB" id="A0A016S097"/>
<dbReference type="EMBL" id="JARK01001662">
    <property type="protein sequence ID" value="EYB83946.1"/>
    <property type="molecule type" value="Genomic_DNA"/>
</dbReference>
<dbReference type="Proteomes" id="UP000024635">
    <property type="component" value="Unassembled WGS sequence"/>
</dbReference>
<dbReference type="OrthoDB" id="5817871at2759"/>
<dbReference type="SUPFAM" id="SSF100950">
    <property type="entry name" value="NagB/RpiA/CoA transferase-like"/>
    <property type="match status" value="1"/>
</dbReference>
<comment type="caution">
    <text evidence="2">The sequence shown here is derived from an EMBL/GenBank/DDBJ whole genome shotgun (WGS) entry which is preliminary data.</text>
</comment>
<dbReference type="Pfam" id="PF02550">
    <property type="entry name" value="AcetylCoA_hydro"/>
    <property type="match status" value="1"/>
</dbReference>
<dbReference type="GO" id="GO:0008775">
    <property type="term" value="F:acetate CoA-transferase activity"/>
    <property type="evidence" value="ECO:0007669"/>
    <property type="project" value="InterPro"/>
</dbReference>
<accession>A0A016S097</accession>
<dbReference type="STRING" id="53326.A0A016S097"/>
<evidence type="ECO:0000313" key="2">
    <source>
        <dbReference type="EMBL" id="EYB83946.1"/>
    </source>
</evidence>
<dbReference type="PANTHER" id="PTHR21432">
    <property type="entry name" value="ACETYL-COA HYDROLASE-RELATED"/>
    <property type="match status" value="1"/>
</dbReference>
<organism evidence="2 3">
    <name type="scientific">Ancylostoma ceylanicum</name>
    <dbReference type="NCBI Taxonomy" id="53326"/>
    <lineage>
        <taxon>Eukaryota</taxon>
        <taxon>Metazoa</taxon>
        <taxon>Ecdysozoa</taxon>
        <taxon>Nematoda</taxon>
        <taxon>Chromadorea</taxon>
        <taxon>Rhabditida</taxon>
        <taxon>Rhabditina</taxon>
        <taxon>Rhabditomorpha</taxon>
        <taxon>Strongyloidea</taxon>
        <taxon>Ancylostomatidae</taxon>
        <taxon>Ancylostomatinae</taxon>
        <taxon>Ancylostoma</taxon>
    </lineage>
</organism>
<evidence type="ECO:0000259" key="1">
    <source>
        <dbReference type="Pfam" id="PF02550"/>
    </source>
</evidence>
<keyword evidence="3" id="KW-1185">Reference proteome</keyword>
<feature type="domain" description="Acetyl-CoA hydrolase/transferase N-terminal" evidence="1">
    <location>
        <begin position="32"/>
        <end position="173"/>
    </location>
</feature>
<dbReference type="InterPro" id="IPR003702">
    <property type="entry name" value="ActCoA_hydro_N"/>
</dbReference>
<gene>
    <name evidence="2" type="primary">Acey_s0326.g2565</name>
    <name evidence="2" type="ORF">Y032_0326g2565</name>
</gene>
<dbReference type="GO" id="GO:0006083">
    <property type="term" value="P:acetate metabolic process"/>
    <property type="evidence" value="ECO:0007669"/>
    <property type="project" value="InterPro"/>
</dbReference>
<reference evidence="3" key="1">
    <citation type="journal article" date="2015" name="Nat. Genet.">
        <title>The genome and transcriptome of the zoonotic hookworm Ancylostoma ceylanicum identify infection-specific gene families.</title>
        <authorList>
            <person name="Schwarz E.M."/>
            <person name="Hu Y."/>
            <person name="Antoshechkin I."/>
            <person name="Miller M.M."/>
            <person name="Sternberg P.W."/>
            <person name="Aroian R.V."/>
        </authorList>
    </citation>
    <scope>NUCLEOTIDE SEQUENCE</scope>
    <source>
        <strain evidence="3">HY135</strain>
    </source>
</reference>
<dbReference type="GO" id="GO:0005739">
    <property type="term" value="C:mitochondrion"/>
    <property type="evidence" value="ECO:0007669"/>
    <property type="project" value="TreeGrafter"/>
</dbReference>
<evidence type="ECO:0000313" key="3">
    <source>
        <dbReference type="Proteomes" id="UP000024635"/>
    </source>
</evidence>
<dbReference type="InterPro" id="IPR046433">
    <property type="entry name" value="ActCoA_hydro"/>
</dbReference>
<dbReference type="InterPro" id="IPR037171">
    <property type="entry name" value="NagB/RpiA_transferase-like"/>
</dbReference>
<name>A0A016S097_9BILA</name>
<sequence>MRWTTVLRRSLMPLSSRLSTPAIGKTPQRMTADEAVSVIASNTDIFVHSHAATPTELLNALCKRVDSAGLTDLRMIHILLSGKVPWTDKKYIGKMRSNCLFLCNNFRPLVKEGHADYIPIFLSDMPSYFYNKTFPVDVALISVTPPDKWGYCSVGVNVDTSLAAIENAKKVIVFSLFD</sequence>
<protein>
    <recommendedName>
        <fullName evidence="1">Acetyl-CoA hydrolase/transferase N-terminal domain-containing protein</fullName>
    </recommendedName>
</protein>
<proteinExistence type="predicted"/>